<dbReference type="Pfam" id="PF13549">
    <property type="entry name" value="ATP-grasp_5"/>
    <property type="match status" value="1"/>
</dbReference>
<comment type="caution">
    <text evidence="2">The sequence shown here is derived from an EMBL/GenBank/DDBJ whole genome shotgun (WGS) entry which is preliminary data.</text>
</comment>
<feature type="compositionally biased region" description="Basic and acidic residues" evidence="1">
    <location>
        <begin position="16"/>
        <end position="30"/>
    </location>
</feature>
<dbReference type="Gene3D" id="3.30.470.20">
    <property type="entry name" value="ATP-grasp fold, B domain"/>
    <property type="match status" value="1"/>
</dbReference>
<evidence type="ECO:0000256" key="1">
    <source>
        <dbReference type="SAM" id="MobiDB-lite"/>
    </source>
</evidence>
<accession>A0A831ZMK7</accession>
<proteinExistence type="predicted"/>
<reference evidence="2" key="1">
    <citation type="journal article" date="2020" name="mSystems">
        <title>Genome- and Community-Level Interaction Insights into Carbon Utilization and Element Cycling Functions of Hydrothermarchaeota in Hydrothermal Sediment.</title>
        <authorList>
            <person name="Zhou Z."/>
            <person name="Liu Y."/>
            <person name="Xu W."/>
            <person name="Pan J."/>
            <person name="Luo Z.H."/>
            <person name="Li M."/>
        </authorList>
    </citation>
    <scope>NUCLEOTIDE SEQUENCE [LARGE SCALE GENOMIC DNA]</scope>
    <source>
        <strain evidence="2">SpSt-456</strain>
    </source>
</reference>
<sequence>MAASWFAFRRCGGHPGPKDGQGRARTDGGRLSRPGLRCRGPCGAGSILVEVLQDVNLRLAPVDDALAKVSLLIHHFPLIREVDINPIVLGDHGEQGLAVDARVVLETPNHEDPLL</sequence>
<dbReference type="EMBL" id="DSTK01000039">
    <property type="protein sequence ID" value="HFK98281.1"/>
    <property type="molecule type" value="Genomic_DNA"/>
</dbReference>
<protein>
    <recommendedName>
        <fullName evidence="3">ATP-grasp domain-containing protein</fullName>
    </recommendedName>
</protein>
<organism evidence="2">
    <name type="scientific">Desulfacinum infernum</name>
    <dbReference type="NCBI Taxonomy" id="35837"/>
    <lineage>
        <taxon>Bacteria</taxon>
        <taxon>Pseudomonadati</taxon>
        <taxon>Thermodesulfobacteriota</taxon>
        <taxon>Syntrophobacteria</taxon>
        <taxon>Syntrophobacterales</taxon>
        <taxon>Syntrophobacteraceae</taxon>
        <taxon>Desulfacinum</taxon>
    </lineage>
</organism>
<name>A0A831ZMK7_9BACT</name>
<gene>
    <name evidence="2" type="ORF">ENS06_13295</name>
</gene>
<feature type="region of interest" description="Disordered" evidence="1">
    <location>
        <begin position="12"/>
        <end position="32"/>
    </location>
</feature>
<dbReference type="AlphaFoldDB" id="A0A831ZMK7"/>
<evidence type="ECO:0008006" key="3">
    <source>
        <dbReference type="Google" id="ProtNLM"/>
    </source>
</evidence>
<evidence type="ECO:0000313" key="2">
    <source>
        <dbReference type="EMBL" id="HFK98281.1"/>
    </source>
</evidence>